<dbReference type="EMBL" id="LXQA010179469">
    <property type="protein sequence ID" value="MCI30424.1"/>
    <property type="molecule type" value="Genomic_DNA"/>
</dbReference>
<keyword evidence="3" id="KW-1185">Reference proteome</keyword>
<evidence type="ECO:0000256" key="1">
    <source>
        <dbReference type="SAM" id="MobiDB-lite"/>
    </source>
</evidence>
<name>A0A392R2V2_9FABA</name>
<dbReference type="Proteomes" id="UP000265520">
    <property type="component" value="Unassembled WGS sequence"/>
</dbReference>
<evidence type="ECO:0000313" key="3">
    <source>
        <dbReference type="Proteomes" id="UP000265520"/>
    </source>
</evidence>
<sequence length="62" mass="6491">MVEHFGKIQEKGVLAGRGVAGSSEGCPGDSAIFSPGQECLAGREERSEPFAGRKRARLAKSS</sequence>
<evidence type="ECO:0000313" key="2">
    <source>
        <dbReference type="EMBL" id="MCI30424.1"/>
    </source>
</evidence>
<dbReference type="AlphaFoldDB" id="A0A392R2V2"/>
<protein>
    <submittedName>
        <fullName evidence="2">Uncharacterized protein</fullName>
    </submittedName>
</protein>
<reference evidence="2 3" key="1">
    <citation type="journal article" date="2018" name="Front. Plant Sci.">
        <title>Red Clover (Trifolium pratense) and Zigzag Clover (T. medium) - A Picture of Genomic Similarities and Differences.</title>
        <authorList>
            <person name="Dluhosova J."/>
            <person name="Istvanek J."/>
            <person name="Nedelnik J."/>
            <person name="Repkova J."/>
        </authorList>
    </citation>
    <scope>NUCLEOTIDE SEQUENCE [LARGE SCALE GENOMIC DNA]</scope>
    <source>
        <strain evidence="3">cv. 10/8</strain>
        <tissue evidence="2">Leaf</tissue>
    </source>
</reference>
<organism evidence="2 3">
    <name type="scientific">Trifolium medium</name>
    <dbReference type="NCBI Taxonomy" id="97028"/>
    <lineage>
        <taxon>Eukaryota</taxon>
        <taxon>Viridiplantae</taxon>
        <taxon>Streptophyta</taxon>
        <taxon>Embryophyta</taxon>
        <taxon>Tracheophyta</taxon>
        <taxon>Spermatophyta</taxon>
        <taxon>Magnoliopsida</taxon>
        <taxon>eudicotyledons</taxon>
        <taxon>Gunneridae</taxon>
        <taxon>Pentapetalae</taxon>
        <taxon>rosids</taxon>
        <taxon>fabids</taxon>
        <taxon>Fabales</taxon>
        <taxon>Fabaceae</taxon>
        <taxon>Papilionoideae</taxon>
        <taxon>50 kb inversion clade</taxon>
        <taxon>NPAAA clade</taxon>
        <taxon>Hologalegina</taxon>
        <taxon>IRL clade</taxon>
        <taxon>Trifolieae</taxon>
        <taxon>Trifolium</taxon>
    </lineage>
</organism>
<proteinExistence type="predicted"/>
<feature type="region of interest" description="Disordered" evidence="1">
    <location>
        <begin position="13"/>
        <end position="62"/>
    </location>
</feature>
<comment type="caution">
    <text evidence="2">The sequence shown here is derived from an EMBL/GenBank/DDBJ whole genome shotgun (WGS) entry which is preliminary data.</text>
</comment>
<feature type="compositionally biased region" description="Basic residues" evidence="1">
    <location>
        <begin position="52"/>
        <end position="62"/>
    </location>
</feature>
<accession>A0A392R2V2</accession>